<dbReference type="PANTHER" id="PTHR44591">
    <property type="entry name" value="STRESS RESPONSE REGULATOR PROTEIN 1"/>
    <property type="match status" value="1"/>
</dbReference>
<dbReference type="SMART" id="SM00448">
    <property type="entry name" value="REC"/>
    <property type="match status" value="1"/>
</dbReference>
<dbReference type="SUPFAM" id="SSF52172">
    <property type="entry name" value="CheY-like"/>
    <property type="match status" value="1"/>
</dbReference>
<evidence type="ECO:0000259" key="3">
    <source>
        <dbReference type="PROSITE" id="PS50110"/>
    </source>
</evidence>
<feature type="modified residue" description="4-aspartylphosphate" evidence="2">
    <location>
        <position position="53"/>
    </location>
</feature>
<dbReference type="RefSeq" id="WP_070570584.1">
    <property type="nucleotide sequence ID" value="NZ_CP068086.1"/>
</dbReference>
<dbReference type="CDD" id="cd00156">
    <property type="entry name" value="REC"/>
    <property type="match status" value="1"/>
</dbReference>
<name>A0A2X2K2Y2_SPHMU</name>
<dbReference type="GO" id="GO:0000160">
    <property type="term" value="P:phosphorelay signal transduction system"/>
    <property type="evidence" value="ECO:0007669"/>
    <property type="project" value="InterPro"/>
</dbReference>
<evidence type="ECO:0000313" key="6">
    <source>
        <dbReference type="Proteomes" id="UP000251241"/>
    </source>
</evidence>
<accession>A0A654DMG5</accession>
<dbReference type="InterPro" id="IPR001789">
    <property type="entry name" value="Sig_transdc_resp-reg_receiver"/>
</dbReference>
<sequence length="123" mass="13996">MKKTIVVCDDDKEILNAFSLVLENHYTIVISVANSLVLTEVLDTMNADILFLDIHMHARNGDMILRDLKSSAKYDKLPVIMMSGHIDGRRISLECGAEGFLAKPFELTDLENYIRRFVYESES</sequence>
<dbReference type="GeneID" id="97180128"/>
<dbReference type="Proteomes" id="UP000432350">
    <property type="component" value="Unassembled WGS sequence"/>
</dbReference>
<protein>
    <submittedName>
        <fullName evidence="4">Transcriptional regulatory protein YycF</fullName>
    </submittedName>
</protein>
<dbReference type="EMBL" id="UAUU01000011">
    <property type="protein sequence ID" value="SPZ94465.1"/>
    <property type="molecule type" value="Genomic_DNA"/>
</dbReference>
<reference evidence="4 6" key="1">
    <citation type="submission" date="2018-06" db="EMBL/GenBank/DDBJ databases">
        <authorList>
            <consortium name="Pathogen Informatics"/>
            <person name="Doyle S."/>
        </authorList>
    </citation>
    <scope>NUCLEOTIDE SEQUENCE [LARGE SCALE GENOMIC DNA]</scope>
    <source>
        <strain evidence="4 6">NCTC11343</strain>
    </source>
</reference>
<dbReference type="Pfam" id="PF00072">
    <property type="entry name" value="Response_reg"/>
    <property type="match status" value="1"/>
</dbReference>
<dbReference type="Proteomes" id="UP000251241">
    <property type="component" value="Unassembled WGS sequence"/>
</dbReference>
<dbReference type="EMBL" id="CABWMV010000027">
    <property type="protein sequence ID" value="VXD07125.1"/>
    <property type="molecule type" value="Genomic_DNA"/>
</dbReference>
<dbReference type="Gene3D" id="3.40.50.2300">
    <property type="match status" value="1"/>
</dbReference>
<dbReference type="InterPro" id="IPR050595">
    <property type="entry name" value="Bact_response_regulator"/>
</dbReference>
<dbReference type="PROSITE" id="PS50110">
    <property type="entry name" value="RESPONSE_REGULATORY"/>
    <property type="match status" value="1"/>
</dbReference>
<evidence type="ECO:0000313" key="5">
    <source>
        <dbReference type="EMBL" id="VXD07125.1"/>
    </source>
</evidence>
<proteinExistence type="predicted"/>
<evidence type="ECO:0000313" key="7">
    <source>
        <dbReference type="Proteomes" id="UP000432350"/>
    </source>
</evidence>
<dbReference type="PANTHER" id="PTHR44591:SF3">
    <property type="entry name" value="RESPONSE REGULATORY DOMAIN-CONTAINING PROTEIN"/>
    <property type="match status" value="1"/>
</dbReference>
<keyword evidence="1 2" id="KW-0597">Phosphoprotein</keyword>
<evidence type="ECO:0000313" key="4">
    <source>
        <dbReference type="EMBL" id="SPZ94465.1"/>
    </source>
</evidence>
<reference evidence="5 7" key="2">
    <citation type="submission" date="2019-10" db="EMBL/GenBank/DDBJ databases">
        <authorList>
            <person name="Karimi E."/>
        </authorList>
    </citation>
    <scope>NUCLEOTIDE SEQUENCE [LARGE SCALE GENOMIC DNA]</scope>
    <source>
        <strain evidence="5">Sphingobacterium sp. 8BC</strain>
    </source>
</reference>
<evidence type="ECO:0000256" key="2">
    <source>
        <dbReference type="PROSITE-ProRule" id="PRU00169"/>
    </source>
</evidence>
<dbReference type="AlphaFoldDB" id="A0A2X2K2Y2"/>
<accession>A0A2X2K2Y2</accession>
<organism evidence="4 6">
    <name type="scientific">Sphingobacterium multivorum</name>
    <dbReference type="NCBI Taxonomy" id="28454"/>
    <lineage>
        <taxon>Bacteria</taxon>
        <taxon>Pseudomonadati</taxon>
        <taxon>Bacteroidota</taxon>
        <taxon>Sphingobacteriia</taxon>
        <taxon>Sphingobacteriales</taxon>
        <taxon>Sphingobacteriaceae</taxon>
        <taxon>Sphingobacterium</taxon>
    </lineage>
</organism>
<evidence type="ECO:0000256" key="1">
    <source>
        <dbReference type="ARBA" id="ARBA00022553"/>
    </source>
</evidence>
<gene>
    <name evidence="4" type="primary">yycF_3</name>
    <name evidence="5" type="synonym">yycF</name>
    <name evidence="4" type="ORF">NCTC11343_05320</name>
    <name evidence="5" type="ORF">SPHINGO8BC_80054</name>
</gene>
<dbReference type="InterPro" id="IPR011006">
    <property type="entry name" value="CheY-like_superfamily"/>
</dbReference>
<feature type="domain" description="Response regulatory" evidence="3">
    <location>
        <begin position="4"/>
        <end position="118"/>
    </location>
</feature>